<dbReference type="PANTHER" id="PTHR32096">
    <property type="entry name" value="WRKY TRANSCRIPTION FACTOR 30-RELATED-RELATED"/>
    <property type="match status" value="1"/>
</dbReference>
<keyword evidence="5" id="KW-0539">Nucleus</keyword>
<reference evidence="8" key="1">
    <citation type="submission" date="2023-05" db="EMBL/GenBank/DDBJ databases">
        <authorList>
            <person name="Huff M."/>
        </authorList>
    </citation>
    <scope>NUCLEOTIDE SEQUENCE</scope>
</reference>
<feature type="domain" description="WRKY" evidence="7">
    <location>
        <begin position="166"/>
        <end position="232"/>
    </location>
</feature>
<evidence type="ECO:0000256" key="2">
    <source>
        <dbReference type="ARBA" id="ARBA00023015"/>
    </source>
</evidence>
<evidence type="ECO:0000256" key="4">
    <source>
        <dbReference type="ARBA" id="ARBA00023163"/>
    </source>
</evidence>
<feature type="region of interest" description="Disordered" evidence="6">
    <location>
        <begin position="131"/>
        <end position="160"/>
    </location>
</feature>
<dbReference type="SMART" id="SM00774">
    <property type="entry name" value="WRKY"/>
    <property type="match status" value="1"/>
</dbReference>
<keyword evidence="9" id="KW-1185">Reference proteome</keyword>
<feature type="compositionally biased region" description="Low complexity" evidence="6">
    <location>
        <begin position="374"/>
        <end position="388"/>
    </location>
</feature>
<dbReference type="PROSITE" id="PS50811">
    <property type="entry name" value="WRKY"/>
    <property type="match status" value="1"/>
</dbReference>
<keyword evidence="2" id="KW-0805">Transcription regulation</keyword>
<evidence type="ECO:0000256" key="5">
    <source>
        <dbReference type="ARBA" id="ARBA00023242"/>
    </source>
</evidence>
<feature type="region of interest" description="Disordered" evidence="6">
    <location>
        <begin position="215"/>
        <end position="290"/>
    </location>
</feature>
<dbReference type="InterPro" id="IPR003657">
    <property type="entry name" value="WRKY_dom"/>
</dbReference>
<gene>
    <name evidence="8" type="ORF">FPE_LOCUS9869</name>
</gene>
<dbReference type="Proteomes" id="UP000834106">
    <property type="component" value="Chromosome 5"/>
</dbReference>
<evidence type="ECO:0000313" key="9">
    <source>
        <dbReference type="Proteomes" id="UP000834106"/>
    </source>
</evidence>
<keyword evidence="4" id="KW-0804">Transcription</keyword>
<evidence type="ECO:0000256" key="3">
    <source>
        <dbReference type="ARBA" id="ARBA00023125"/>
    </source>
</evidence>
<dbReference type="PANTHER" id="PTHR32096:SF80">
    <property type="entry name" value="WRKY TRANSCRIPTION FACTOR 27-RELATED"/>
    <property type="match status" value="1"/>
</dbReference>
<sequence>MDNDWDLFAVVKSCTAAASTTTTPDNNISMSPAEGPFLSSGSMSTFLDDDTSFVFPSLKEDRPDGAFEGLEEFCKEFSIDMSLAAAASGMTVTTTKPFPVGQVFQNQQQIQLQQGIYQMQQQHGNLQMPAENPIIRSSPRIRKTKSQPSRPRKRRNQQKMAVRIMTPEEIYADSWAWRKYGRKPIKGSPYPRNYYRCSTSKGCAARKHVEINPTDPDLFVVSDFGEHTHPRPNQRNSFSRSTRTRLISPATTSSEPSTNTNIPIGLPNSSSSSPASSSSFSPNTPLVEGQNPAQNEYIEMVEEHVEVEYEDEDEDVEMVEVLEEHVEVEYEDEDDDILIPNVSMSEEIFRGFRELGVINNGSAHSSDLQTQPWTSTSSTSTFNASGNSSGSGGSGD</sequence>
<dbReference type="AlphaFoldDB" id="A0AAD1Z445"/>
<evidence type="ECO:0000256" key="6">
    <source>
        <dbReference type="SAM" id="MobiDB-lite"/>
    </source>
</evidence>
<accession>A0AAD1Z445</accession>
<evidence type="ECO:0000256" key="1">
    <source>
        <dbReference type="ARBA" id="ARBA00004123"/>
    </source>
</evidence>
<dbReference type="GO" id="GO:0005634">
    <property type="term" value="C:nucleus"/>
    <property type="evidence" value="ECO:0007669"/>
    <property type="project" value="UniProtKB-SubCell"/>
</dbReference>
<dbReference type="InterPro" id="IPR044810">
    <property type="entry name" value="WRKY_plant"/>
</dbReference>
<organism evidence="8 9">
    <name type="scientific">Fraxinus pennsylvanica</name>
    <dbReference type="NCBI Taxonomy" id="56036"/>
    <lineage>
        <taxon>Eukaryota</taxon>
        <taxon>Viridiplantae</taxon>
        <taxon>Streptophyta</taxon>
        <taxon>Embryophyta</taxon>
        <taxon>Tracheophyta</taxon>
        <taxon>Spermatophyta</taxon>
        <taxon>Magnoliopsida</taxon>
        <taxon>eudicotyledons</taxon>
        <taxon>Gunneridae</taxon>
        <taxon>Pentapetalae</taxon>
        <taxon>asterids</taxon>
        <taxon>lamiids</taxon>
        <taxon>Lamiales</taxon>
        <taxon>Oleaceae</taxon>
        <taxon>Oleeae</taxon>
        <taxon>Fraxinus</taxon>
    </lineage>
</organism>
<dbReference type="InterPro" id="IPR036576">
    <property type="entry name" value="WRKY_dom_sf"/>
</dbReference>
<feature type="compositionally biased region" description="Polar residues" evidence="6">
    <location>
        <begin position="231"/>
        <end position="262"/>
    </location>
</feature>
<dbReference type="Gene3D" id="2.20.25.80">
    <property type="entry name" value="WRKY domain"/>
    <property type="match status" value="1"/>
</dbReference>
<dbReference type="GO" id="GO:0003700">
    <property type="term" value="F:DNA-binding transcription factor activity"/>
    <property type="evidence" value="ECO:0007669"/>
    <property type="project" value="InterPro"/>
</dbReference>
<dbReference type="SUPFAM" id="SSF118290">
    <property type="entry name" value="WRKY DNA-binding domain"/>
    <property type="match status" value="1"/>
</dbReference>
<comment type="subcellular location">
    <subcellularLocation>
        <location evidence="1">Nucleus</location>
    </subcellularLocation>
</comment>
<feature type="compositionally biased region" description="Polar residues" evidence="6">
    <location>
        <begin position="359"/>
        <end position="373"/>
    </location>
</feature>
<evidence type="ECO:0000313" key="8">
    <source>
        <dbReference type="EMBL" id="CAI9762439.1"/>
    </source>
</evidence>
<protein>
    <recommendedName>
        <fullName evidence="7">WRKY domain-containing protein</fullName>
    </recommendedName>
</protein>
<feature type="region of interest" description="Disordered" evidence="6">
    <location>
        <begin position="359"/>
        <end position="396"/>
    </location>
</feature>
<dbReference type="Pfam" id="PF03106">
    <property type="entry name" value="WRKY"/>
    <property type="match status" value="1"/>
</dbReference>
<evidence type="ECO:0000259" key="7">
    <source>
        <dbReference type="PROSITE" id="PS50811"/>
    </source>
</evidence>
<dbReference type="EMBL" id="OU503040">
    <property type="protein sequence ID" value="CAI9762439.1"/>
    <property type="molecule type" value="Genomic_DNA"/>
</dbReference>
<dbReference type="GO" id="GO:0000976">
    <property type="term" value="F:transcription cis-regulatory region binding"/>
    <property type="evidence" value="ECO:0007669"/>
    <property type="project" value="TreeGrafter"/>
</dbReference>
<feature type="compositionally biased region" description="Low complexity" evidence="6">
    <location>
        <begin position="269"/>
        <end position="281"/>
    </location>
</feature>
<keyword evidence="3" id="KW-0238">DNA-binding</keyword>
<name>A0AAD1Z445_9LAMI</name>
<feature type="compositionally biased region" description="Basic residues" evidence="6">
    <location>
        <begin position="139"/>
        <end position="157"/>
    </location>
</feature>
<proteinExistence type="predicted"/>